<dbReference type="AlphaFoldDB" id="A0ABC9VUZ9"/>
<proteinExistence type="predicted"/>
<evidence type="ECO:0000313" key="2">
    <source>
        <dbReference type="EMBL" id="GAB0176911.1"/>
    </source>
</evidence>
<dbReference type="Proteomes" id="UP001623348">
    <property type="component" value="Unassembled WGS sequence"/>
</dbReference>
<reference evidence="2 3" key="1">
    <citation type="submission" date="2024-06" db="EMBL/GenBank/DDBJ databases">
        <title>The draft genome of Grus japonensis, version 3.</title>
        <authorList>
            <person name="Nabeshima K."/>
            <person name="Suzuki S."/>
            <person name="Onuma M."/>
        </authorList>
    </citation>
    <scope>NUCLEOTIDE SEQUENCE [LARGE SCALE GENOMIC DNA]</scope>
    <source>
        <strain evidence="2 3">451A</strain>
    </source>
</reference>
<gene>
    <name evidence="2" type="ORF">GRJ2_000156300</name>
</gene>
<dbReference type="EMBL" id="BAAFJT010000001">
    <property type="protein sequence ID" value="GAB0176911.1"/>
    <property type="molecule type" value="Genomic_DNA"/>
</dbReference>
<sequence length="90" mass="10000">MRTEALGLGGSRARLPRAEGRKGPCSWAESEKEEADEEEEVDEGGGWPMGPGSQPAIWWNKIVAERICSSALPFTEINSHCKPERIISFW</sequence>
<accession>A0ABC9VUZ9</accession>
<evidence type="ECO:0000313" key="3">
    <source>
        <dbReference type="Proteomes" id="UP001623348"/>
    </source>
</evidence>
<protein>
    <submittedName>
        <fullName evidence="2">Uncharacterized protein</fullName>
    </submittedName>
</protein>
<keyword evidence="3" id="KW-1185">Reference proteome</keyword>
<evidence type="ECO:0000256" key="1">
    <source>
        <dbReference type="SAM" id="MobiDB-lite"/>
    </source>
</evidence>
<comment type="caution">
    <text evidence="2">The sequence shown here is derived from an EMBL/GenBank/DDBJ whole genome shotgun (WGS) entry which is preliminary data.</text>
</comment>
<organism evidence="2 3">
    <name type="scientific">Grus japonensis</name>
    <name type="common">Japanese crane</name>
    <name type="synonym">Red-crowned crane</name>
    <dbReference type="NCBI Taxonomy" id="30415"/>
    <lineage>
        <taxon>Eukaryota</taxon>
        <taxon>Metazoa</taxon>
        <taxon>Chordata</taxon>
        <taxon>Craniata</taxon>
        <taxon>Vertebrata</taxon>
        <taxon>Euteleostomi</taxon>
        <taxon>Archelosauria</taxon>
        <taxon>Archosauria</taxon>
        <taxon>Dinosauria</taxon>
        <taxon>Saurischia</taxon>
        <taxon>Theropoda</taxon>
        <taxon>Coelurosauria</taxon>
        <taxon>Aves</taxon>
        <taxon>Neognathae</taxon>
        <taxon>Neoaves</taxon>
        <taxon>Gruiformes</taxon>
        <taxon>Gruidae</taxon>
        <taxon>Grus</taxon>
    </lineage>
</organism>
<name>A0ABC9VUZ9_GRUJA</name>
<feature type="region of interest" description="Disordered" evidence="1">
    <location>
        <begin position="1"/>
        <end position="53"/>
    </location>
</feature>
<feature type="compositionally biased region" description="Acidic residues" evidence="1">
    <location>
        <begin position="31"/>
        <end position="43"/>
    </location>
</feature>